<organism evidence="1 2">
    <name type="scientific">Puccinia graminis f. sp. tritici</name>
    <dbReference type="NCBI Taxonomy" id="56615"/>
    <lineage>
        <taxon>Eukaryota</taxon>
        <taxon>Fungi</taxon>
        <taxon>Dikarya</taxon>
        <taxon>Basidiomycota</taxon>
        <taxon>Pucciniomycotina</taxon>
        <taxon>Pucciniomycetes</taxon>
        <taxon>Pucciniales</taxon>
        <taxon>Pucciniaceae</taxon>
        <taxon>Puccinia</taxon>
    </lineage>
</organism>
<keyword evidence="2" id="KW-1185">Reference proteome</keyword>
<reference evidence="1 2" key="1">
    <citation type="submission" date="2019-05" db="EMBL/GenBank/DDBJ databases">
        <title>Emergence of the Ug99 lineage of the wheat stem rust pathogen through somatic hybridization.</title>
        <authorList>
            <person name="Li F."/>
            <person name="Upadhyaya N.M."/>
            <person name="Sperschneider J."/>
            <person name="Matny O."/>
            <person name="Nguyen-Phuc H."/>
            <person name="Mago R."/>
            <person name="Raley C."/>
            <person name="Miller M.E."/>
            <person name="Silverstein K.A.T."/>
            <person name="Henningsen E."/>
            <person name="Hirsch C.D."/>
            <person name="Visser B."/>
            <person name="Pretorius Z.A."/>
            <person name="Steffenson B.J."/>
            <person name="Schwessinger B."/>
            <person name="Dodds P.N."/>
            <person name="Figueroa M."/>
        </authorList>
    </citation>
    <scope>NUCLEOTIDE SEQUENCE [LARGE SCALE GENOMIC DNA]</scope>
    <source>
        <strain evidence="1">21-0</strain>
    </source>
</reference>
<sequence>MPVRHVAAPQRTPSRTATLVQISHAFPSPNPARSVPSGPMAVILAMLIAAVVAGKPGEGGVEGSCSNLTREIVRFALLSV</sequence>
<gene>
    <name evidence="1" type="ORF">PGT21_012241</name>
</gene>
<proteinExistence type="predicted"/>
<dbReference type="OrthoDB" id="10306530at2759"/>
<protein>
    <submittedName>
        <fullName evidence="1">Uncharacterized protein</fullName>
    </submittedName>
</protein>
<name>A0A5B0PHW8_PUCGR</name>
<comment type="caution">
    <text evidence="1">The sequence shown here is derived from an EMBL/GenBank/DDBJ whole genome shotgun (WGS) entry which is preliminary data.</text>
</comment>
<dbReference type="AlphaFoldDB" id="A0A5B0PHW8"/>
<accession>A0A5B0PHW8</accession>
<evidence type="ECO:0000313" key="1">
    <source>
        <dbReference type="EMBL" id="KAA1101225.1"/>
    </source>
</evidence>
<dbReference type="Proteomes" id="UP000324748">
    <property type="component" value="Unassembled WGS sequence"/>
</dbReference>
<dbReference type="EMBL" id="VSWC01000053">
    <property type="protein sequence ID" value="KAA1101225.1"/>
    <property type="molecule type" value="Genomic_DNA"/>
</dbReference>
<evidence type="ECO:0000313" key="2">
    <source>
        <dbReference type="Proteomes" id="UP000324748"/>
    </source>
</evidence>